<dbReference type="PANTHER" id="PTHR11820:SF7">
    <property type="entry name" value="ACYLPYRUVASE FAHD1, MITOCHONDRIAL"/>
    <property type="match status" value="1"/>
</dbReference>
<dbReference type="STRING" id="126957.T1J8U2"/>
<evidence type="ECO:0000256" key="2">
    <source>
        <dbReference type="ARBA" id="ARBA00022723"/>
    </source>
</evidence>
<dbReference type="GO" id="GO:0050163">
    <property type="term" value="F:oxaloacetate tautomerase activity"/>
    <property type="evidence" value="ECO:0007669"/>
    <property type="project" value="UniProtKB-EC"/>
</dbReference>
<dbReference type="GO" id="GO:0005739">
    <property type="term" value="C:mitochondrion"/>
    <property type="evidence" value="ECO:0007669"/>
    <property type="project" value="TreeGrafter"/>
</dbReference>
<dbReference type="EnsemblMetazoa" id="SMAR010132-RA">
    <property type="protein sequence ID" value="SMAR010132-PA"/>
    <property type="gene ID" value="SMAR010132"/>
</dbReference>
<dbReference type="GO" id="GO:0046872">
    <property type="term" value="F:metal ion binding"/>
    <property type="evidence" value="ECO:0007669"/>
    <property type="project" value="UniProtKB-KW"/>
</dbReference>
<feature type="domain" description="Fumarylacetoacetase-like C-terminal" evidence="6">
    <location>
        <begin position="40"/>
        <end position="206"/>
    </location>
</feature>
<dbReference type="OMA" id="IWNIREL"/>
<dbReference type="Pfam" id="PF01557">
    <property type="entry name" value="FAA_hydrolase"/>
    <property type="match status" value="1"/>
</dbReference>
<keyword evidence="2" id="KW-0479">Metal-binding</keyword>
<reference evidence="8" key="1">
    <citation type="submission" date="2011-05" db="EMBL/GenBank/DDBJ databases">
        <authorList>
            <person name="Richards S.R."/>
            <person name="Qu J."/>
            <person name="Jiang H."/>
            <person name="Jhangiani S.N."/>
            <person name="Agravi P."/>
            <person name="Goodspeed R."/>
            <person name="Gross S."/>
            <person name="Mandapat C."/>
            <person name="Jackson L."/>
            <person name="Mathew T."/>
            <person name="Pu L."/>
            <person name="Thornton R."/>
            <person name="Saada N."/>
            <person name="Wilczek-Boney K.B."/>
            <person name="Lee S."/>
            <person name="Kovar C."/>
            <person name="Wu Y."/>
            <person name="Scherer S.E."/>
            <person name="Worley K.C."/>
            <person name="Muzny D.M."/>
            <person name="Gibbs R."/>
        </authorList>
    </citation>
    <scope>NUCLEOTIDE SEQUENCE</scope>
    <source>
        <strain evidence="8">Brora</strain>
    </source>
</reference>
<comment type="similarity">
    <text evidence="1">Belongs to the FAH family.</text>
</comment>
<dbReference type="EC" id="5.3.2.2" evidence="5"/>
<evidence type="ECO:0000256" key="3">
    <source>
        <dbReference type="ARBA" id="ARBA00042340"/>
    </source>
</evidence>
<dbReference type="Proteomes" id="UP000014500">
    <property type="component" value="Unassembled WGS sequence"/>
</dbReference>
<evidence type="ECO:0000313" key="8">
    <source>
        <dbReference type="Proteomes" id="UP000014500"/>
    </source>
</evidence>
<dbReference type="GO" id="GO:0018773">
    <property type="term" value="F:acetylpyruvate hydrolase activity"/>
    <property type="evidence" value="ECO:0007669"/>
    <property type="project" value="TreeGrafter"/>
</dbReference>
<dbReference type="InterPro" id="IPR036663">
    <property type="entry name" value="Fumarylacetoacetase_C_sf"/>
</dbReference>
<evidence type="ECO:0000256" key="4">
    <source>
        <dbReference type="ARBA" id="ARBA00044911"/>
    </source>
</evidence>
<dbReference type="eggNOG" id="KOG1535">
    <property type="taxonomic scope" value="Eukaryota"/>
</dbReference>
<reference evidence="7" key="2">
    <citation type="submission" date="2015-02" db="UniProtKB">
        <authorList>
            <consortium name="EnsemblMetazoa"/>
        </authorList>
    </citation>
    <scope>IDENTIFICATION</scope>
</reference>
<accession>T1J8U2</accession>
<dbReference type="InterPro" id="IPR011234">
    <property type="entry name" value="Fumarylacetoacetase-like_C"/>
</dbReference>
<evidence type="ECO:0000256" key="1">
    <source>
        <dbReference type="ARBA" id="ARBA00010211"/>
    </source>
</evidence>
<proteinExistence type="inferred from homology"/>
<evidence type="ECO:0000313" key="7">
    <source>
        <dbReference type="EnsemblMetazoa" id="SMAR010132-PA"/>
    </source>
</evidence>
<name>T1J8U2_STRMM</name>
<comment type="catalytic activity">
    <reaction evidence="4">
        <text>oxaloacetate = enol-oxaloacetate</text>
        <dbReference type="Rhea" id="RHEA:16021"/>
        <dbReference type="ChEBI" id="CHEBI:16452"/>
        <dbReference type="ChEBI" id="CHEBI:17479"/>
        <dbReference type="EC" id="5.3.2.2"/>
    </reaction>
    <physiologicalReaction direction="right-to-left" evidence="4">
        <dbReference type="Rhea" id="RHEA:16023"/>
    </physiologicalReaction>
</comment>
<organism evidence="7 8">
    <name type="scientific">Strigamia maritima</name>
    <name type="common">European centipede</name>
    <name type="synonym">Geophilus maritimus</name>
    <dbReference type="NCBI Taxonomy" id="126957"/>
    <lineage>
        <taxon>Eukaryota</taxon>
        <taxon>Metazoa</taxon>
        <taxon>Ecdysozoa</taxon>
        <taxon>Arthropoda</taxon>
        <taxon>Myriapoda</taxon>
        <taxon>Chilopoda</taxon>
        <taxon>Pleurostigmophora</taxon>
        <taxon>Geophilomorpha</taxon>
        <taxon>Linotaeniidae</taxon>
        <taxon>Strigamia</taxon>
    </lineage>
</organism>
<evidence type="ECO:0000256" key="5">
    <source>
        <dbReference type="ARBA" id="ARBA00044973"/>
    </source>
</evidence>
<dbReference type="AlphaFoldDB" id="T1J8U2"/>
<keyword evidence="8" id="KW-1185">Reference proteome</keyword>
<dbReference type="Gene3D" id="3.90.850.10">
    <property type="entry name" value="Fumarylacetoacetase-like, C-terminal domain"/>
    <property type="match status" value="1"/>
</dbReference>
<dbReference type="PANTHER" id="PTHR11820">
    <property type="entry name" value="ACYLPYRUVASE"/>
    <property type="match status" value="1"/>
</dbReference>
<evidence type="ECO:0000259" key="6">
    <source>
        <dbReference type="Pfam" id="PF01557"/>
    </source>
</evidence>
<dbReference type="SUPFAM" id="SSF56529">
    <property type="entry name" value="FAH"/>
    <property type="match status" value="1"/>
</dbReference>
<dbReference type="EMBL" id="JH431965">
    <property type="status" value="NOT_ANNOTATED_CDS"/>
    <property type="molecule type" value="Genomic_DNA"/>
</dbReference>
<dbReference type="HOGENOM" id="CLU_028458_5_0_1"/>
<sequence>MRVSRCICIRRVNFGLFCIRIIRHAGKFEFSGTLVGFAIIRHAVRSEVPRGCVNLQHEVELGIVISKKATDISENQAMDFVAGYVLALDMTARDFQNKAKEEGNPWIFAKGFDTSCPISKFIDKDKIADPHNLNLWCKVNGQMRQDGNTKDMMFKIPFIISYISSYFTLEPCDVVLTGTPKGVSGVKPGDKIECGLDNLVVMTYSVESNFM</sequence>
<dbReference type="PhylomeDB" id="T1J8U2"/>
<protein>
    <recommendedName>
        <fullName evidence="5">oxaloacetate tautomerase</fullName>
        <ecNumber evidence="5">5.3.2.2</ecNumber>
    </recommendedName>
    <alternativeName>
        <fullName evidence="3">Fumarylacetoacetate hydrolase domain-containing protein 1</fullName>
    </alternativeName>
</protein>